<dbReference type="Gene3D" id="3.40.50.150">
    <property type="entry name" value="Vaccinia Virus protein VP39"/>
    <property type="match status" value="1"/>
</dbReference>
<reference evidence="8 9" key="1">
    <citation type="submission" date="2017-04" db="EMBL/GenBank/DDBJ databases">
        <authorList>
            <person name="Afonso C.L."/>
            <person name="Miller P.J."/>
            <person name="Scott M.A."/>
            <person name="Spackman E."/>
            <person name="Goraichik I."/>
            <person name="Dimitrov K.M."/>
            <person name="Suarez D.L."/>
            <person name="Swayne D.E."/>
        </authorList>
    </citation>
    <scope>NUCLEOTIDE SEQUENCE [LARGE SCALE GENOMIC DNA]</scope>
    <source>
        <strain evidence="8 9">DSM 21164</strain>
    </source>
</reference>
<evidence type="ECO:0000256" key="4">
    <source>
        <dbReference type="ARBA" id="ARBA00048391"/>
    </source>
</evidence>
<proteinExistence type="inferred from homology"/>
<dbReference type="PANTHER" id="PTHR18895:SF74">
    <property type="entry name" value="MTRF1L RELEASE FACTOR GLUTAMINE METHYLTRANSFERASE"/>
    <property type="match status" value="1"/>
</dbReference>
<dbReference type="NCBIfam" id="TIGR00536">
    <property type="entry name" value="hemK_fam"/>
    <property type="match status" value="1"/>
</dbReference>
<accession>A0A1W2BU70</accession>
<evidence type="ECO:0000259" key="6">
    <source>
        <dbReference type="Pfam" id="PF05175"/>
    </source>
</evidence>
<evidence type="ECO:0000256" key="1">
    <source>
        <dbReference type="ARBA" id="ARBA00022603"/>
    </source>
</evidence>
<feature type="binding site" evidence="5">
    <location>
        <begin position="122"/>
        <end position="126"/>
    </location>
    <ligand>
        <name>S-adenosyl-L-methionine</name>
        <dbReference type="ChEBI" id="CHEBI:59789"/>
    </ligand>
</feature>
<feature type="binding site" evidence="5">
    <location>
        <position position="145"/>
    </location>
    <ligand>
        <name>S-adenosyl-L-methionine</name>
        <dbReference type="ChEBI" id="CHEBI:59789"/>
    </ligand>
</feature>
<dbReference type="InterPro" id="IPR019874">
    <property type="entry name" value="RF_methyltr_PrmC"/>
</dbReference>
<dbReference type="HAMAP" id="MF_02126">
    <property type="entry name" value="RF_methyltr_PrmC"/>
    <property type="match status" value="1"/>
</dbReference>
<dbReference type="OrthoDB" id="9800643at2"/>
<evidence type="ECO:0000313" key="8">
    <source>
        <dbReference type="EMBL" id="SMC76142.1"/>
    </source>
</evidence>
<keyword evidence="2 5" id="KW-0808">Transferase</keyword>
<name>A0A1W2BU70_9FLAO</name>
<dbReference type="RefSeq" id="WP_084062095.1">
    <property type="nucleotide sequence ID" value="NZ_FWXO01000004.1"/>
</dbReference>
<dbReference type="Pfam" id="PF05175">
    <property type="entry name" value="MTS"/>
    <property type="match status" value="1"/>
</dbReference>
<keyword evidence="9" id="KW-1185">Reference proteome</keyword>
<comment type="function">
    <text evidence="5">Methylates the class 1 translation termination release factors RF1/PrfA and RF2/PrfB on the glutamine residue of the universally conserved GGQ motif.</text>
</comment>
<evidence type="ECO:0000256" key="3">
    <source>
        <dbReference type="ARBA" id="ARBA00022691"/>
    </source>
</evidence>
<dbReference type="EC" id="2.1.1.297" evidence="5"/>
<dbReference type="Pfam" id="PF17827">
    <property type="entry name" value="PrmC_N"/>
    <property type="match status" value="1"/>
</dbReference>
<dbReference type="InterPro" id="IPR040758">
    <property type="entry name" value="PrmC_N"/>
</dbReference>
<evidence type="ECO:0000256" key="2">
    <source>
        <dbReference type="ARBA" id="ARBA00022679"/>
    </source>
</evidence>
<keyword evidence="1 5" id="KW-0489">Methyltransferase</keyword>
<dbReference type="AlphaFoldDB" id="A0A1W2BU70"/>
<dbReference type="InterPro" id="IPR029063">
    <property type="entry name" value="SAM-dependent_MTases_sf"/>
</dbReference>
<dbReference type="InterPro" id="IPR007848">
    <property type="entry name" value="Small_mtfrase_dom"/>
</dbReference>
<dbReference type="PANTHER" id="PTHR18895">
    <property type="entry name" value="HEMK METHYLTRANSFERASE"/>
    <property type="match status" value="1"/>
</dbReference>
<feature type="domain" description="Release factor glutamine methyltransferase N-terminal" evidence="7">
    <location>
        <begin position="18"/>
        <end position="76"/>
    </location>
</feature>
<protein>
    <recommendedName>
        <fullName evidence="5">Release factor glutamine methyltransferase</fullName>
        <shortName evidence="5">RF MTase</shortName>
        <ecNumber evidence="5">2.1.1.297</ecNumber>
    </recommendedName>
    <alternativeName>
        <fullName evidence="5">N5-glutamine methyltransferase PrmC</fullName>
    </alternativeName>
    <alternativeName>
        <fullName evidence="5">Protein-(glutamine-N5) MTase PrmC</fullName>
    </alternativeName>
    <alternativeName>
        <fullName evidence="5">Protein-glutamine N-methyltransferase PrmC</fullName>
    </alternativeName>
</protein>
<feature type="binding site" evidence="5">
    <location>
        <position position="188"/>
    </location>
    <ligand>
        <name>S-adenosyl-L-methionine</name>
        <dbReference type="ChEBI" id="CHEBI:59789"/>
    </ligand>
</feature>
<feature type="domain" description="Methyltransferase small" evidence="6">
    <location>
        <begin position="114"/>
        <end position="201"/>
    </location>
</feature>
<organism evidence="8 9">
    <name type="scientific">Cellulophaga tyrosinoxydans</name>
    <dbReference type="NCBI Taxonomy" id="504486"/>
    <lineage>
        <taxon>Bacteria</taxon>
        <taxon>Pseudomonadati</taxon>
        <taxon>Bacteroidota</taxon>
        <taxon>Flavobacteriia</taxon>
        <taxon>Flavobacteriales</taxon>
        <taxon>Flavobacteriaceae</taxon>
        <taxon>Cellulophaga</taxon>
    </lineage>
</organism>
<comment type="catalytic activity">
    <reaction evidence="4 5">
        <text>L-glutaminyl-[peptide chain release factor] + S-adenosyl-L-methionine = N(5)-methyl-L-glutaminyl-[peptide chain release factor] + S-adenosyl-L-homocysteine + H(+)</text>
        <dbReference type="Rhea" id="RHEA:42896"/>
        <dbReference type="Rhea" id="RHEA-COMP:10271"/>
        <dbReference type="Rhea" id="RHEA-COMP:10272"/>
        <dbReference type="ChEBI" id="CHEBI:15378"/>
        <dbReference type="ChEBI" id="CHEBI:30011"/>
        <dbReference type="ChEBI" id="CHEBI:57856"/>
        <dbReference type="ChEBI" id="CHEBI:59789"/>
        <dbReference type="ChEBI" id="CHEBI:61891"/>
        <dbReference type="EC" id="2.1.1.297"/>
    </reaction>
</comment>
<dbReference type="Proteomes" id="UP000192360">
    <property type="component" value="Unassembled WGS sequence"/>
</dbReference>
<dbReference type="NCBIfam" id="TIGR03534">
    <property type="entry name" value="RF_mod_PrmC"/>
    <property type="match status" value="1"/>
</dbReference>
<evidence type="ECO:0000313" key="9">
    <source>
        <dbReference type="Proteomes" id="UP000192360"/>
    </source>
</evidence>
<evidence type="ECO:0000259" key="7">
    <source>
        <dbReference type="Pfam" id="PF17827"/>
    </source>
</evidence>
<keyword evidence="3 5" id="KW-0949">S-adenosyl-L-methionine</keyword>
<dbReference type="SUPFAM" id="SSF53335">
    <property type="entry name" value="S-adenosyl-L-methionine-dependent methyltransferases"/>
    <property type="match status" value="1"/>
</dbReference>
<dbReference type="CDD" id="cd02440">
    <property type="entry name" value="AdoMet_MTases"/>
    <property type="match status" value="1"/>
</dbReference>
<dbReference type="InterPro" id="IPR050320">
    <property type="entry name" value="N5-glutamine_MTase"/>
</dbReference>
<dbReference type="GO" id="GO:0032259">
    <property type="term" value="P:methylation"/>
    <property type="evidence" value="ECO:0007669"/>
    <property type="project" value="UniProtKB-KW"/>
</dbReference>
<dbReference type="GO" id="GO:0102559">
    <property type="term" value="F:peptide chain release factor N(5)-glutamine methyltransferase activity"/>
    <property type="evidence" value="ECO:0007669"/>
    <property type="project" value="UniProtKB-EC"/>
</dbReference>
<evidence type="ECO:0000256" key="5">
    <source>
        <dbReference type="HAMAP-Rule" id="MF_02126"/>
    </source>
</evidence>
<dbReference type="PROSITE" id="PS00092">
    <property type="entry name" value="N6_MTASE"/>
    <property type="match status" value="1"/>
</dbReference>
<gene>
    <name evidence="5" type="primary">prmC</name>
    <name evidence="8" type="ORF">SAMN05660703_2680</name>
</gene>
<sequence length="283" mass="32686">MYLKEIKNIFHLELDAIYSPEEVNSFFYMLIEHFLGLERFILALEPNLIITKDEEAPLFEALSRLKLEIPIQHIIGKTHFMDLEFLVDKNVLIPRPETEDLVRWIFDDIKNHQEAITILDIGTGSGCIPIALKKQLPNAKVATLDISDKALKIATQNAKNNSVQIEFIHANILEIDKLHQKFDIIVSNPPYVRELEKKEMHKNVLQHEPELALFVSDEDPLLFYRKIASFAVNNLNDGGALYFEINQYLGKETKQLLDSTNFSDIELRQDLFGNDRMLKGIKK</sequence>
<dbReference type="Gene3D" id="1.10.8.10">
    <property type="entry name" value="DNA helicase RuvA subunit, C-terminal domain"/>
    <property type="match status" value="1"/>
</dbReference>
<comment type="caution">
    <text evidence="5">Lacks conserved residue(s) required for the propagation of feature annotation.</text>
</comment>
<feature type="binding site" evidence="5">
    <location>
        <begin position="188"/>
        <end position="191"/>
    </location>
    <ligand>
        <name>substrate</name>
    </ligand>
</feature>
<dbReference type="STRING" id="504486.SAMN05660703_2680"/>
<dbReference type="EMBL" id="FWXO01000004">
    <property type="protein sequence ID" value="SMC76142.1"/>
    <property type="molecule type" value="Genomic_DNA"/>
</dbReference>
<dbReference type="InterPro" id="IPR004556">
    <property type="entry name" value="HemK-like"/>
</dbReference>
<dbReference type="InterPro" id="IPR002052">
    <property type="entry name" value="DNA_methylase_N6_adenine_CS"/>
</dbReference>
<dbReference type="GO" id="GO:0003676">
    <property type="term" value="F:nucleic acid binding"/>
    <property type="evidence" value="ECO:0007669"/>
    <property type="project" value="InterPro"/>
</dbReference>
<comment type="similarity">
    <text evidence="5">Belongs to the protein N5-glutamine methyltransferase family. PrmC subfamily.</text>
</comment>